<sequence length="302" mass="33859">MVSGGILLFFLSLTSGFSSGSEQQVVVHARLEKSLFLLASTAAKKIIGEEVPKIPLPPINEKMGGIRVKSRWARWDSFDAPRTNFSISSNGLRWETEGGEVKIKINFVAKWLFFTKVGIVDFTGRDLRTSVQAILHNVNSRPQIEVKHCAIKVGRVSVHVHAQITGFFINLFSKFIENSLGATIRSETCKMITRLVSQSNKFVMDQPEEIRIWNTIALNYSLIGQPSFRSDAIEASSAFRFTVGNISDDDEERISSFQQVVDDPRVTLIPHHFFSLSDFLLYSTAAIGALNLLVKRTIHTRK</sequence>
<keyword evidence="2" id="KW-0732">Signal</keyword>
<feature type="signal peptide" evidence="2">
    <location>
        <begin position="1"/>
        <end position="16"/>
    </location>
</feature>
<evidence type="ECO:0000256" key="1">
    <source>
        <dbReference type="SAM" id="Phobius"/>
    </source>
</evidence>
<keyword evidence="1" id="KW-0812">Transmembrane</keyword>
<dbReference type="Pfam" id="PF01273">
    <property type="entry name" value="LBP_BPI_CETP"/>
    <property type="match status" value="1"/>
</dbReference>
<dbReference type="GO" id="GO:0005615">
    <property type="term" value="C:extracellular space"/>
    <property type="evidence" value="ECO:0007669"/>
    <property type="project" value="TreeGrafter"/>
</dbReference>
<evidence type="ECO:0000256" key="2">
    <source>
        <dbReference type="SAM" id="SignalP"/>
    </source>
</evidence>
<dbReference type="Gene3D" id="3.15.20.10">
    <property type="entry name" value="Bactericidal permeability-increasing protein, domain 2"/>
    <property type="match status" value="1"/>
</dbReference>
<evidence type="ECO:0000313" key="5">
    <source>
        <dbReference type="Proteomes" id="UP001328107"/>
    </source>
</evidence>
<dbReference type="PANTHER" id="PTHR10504">
    <property type="entry name" value="BACTERICIDAL PERMEABILITY-INCREASING BPI PROTEIN-RELATED"/>
    <property type="match status" value="1"/>
</dbReference>
<evidence type="ECO:0000313" key="4">
    <source>
        <dbReference type="EMBL" id="GMR59716.1"/>
    </source>
</evidence>
<feature type="chain" id="PRO_5042871713" description="Lipid-binding serum glycoprotein N-terminal domain-containing protein" evidence="2">
    <location>
        <begin position="17"/>
        <end position="302"/>
    </location>
</feature>
<organism evidence="4 5">
    <name type="scientific">Pristionchus mayeri</name>
    <dbReference type="NCBI Taxonomy" id="1317129"/>
    <lineage>
        <taxon>Eukaryota</taxon>
        <taxon>Metazoa</taxon>
        <taxon>Ecdysozoa</taxon>
        <taxon>Nematoda</taxon>
        <taxon>Chromadorea</taxon>
        <taxon>Rhabditida</taxon>
        <taxon>Rhabditina</taxon>
        <taxon>Diplogasteromorpha</taxon>
        <taxon>Diplogasteroidea</taxon>
        <taxon>Neodiplogasteridae</taxon>
        <taxon>Pristionchus</taxon>
    </lineage>
</organism>
<protein>
    <recommendedName>
        <fullName evidence="3">Lipid-binding serum glycoprotein N-terminal domain-containing protein</fullName>
    </recommendedName>
</protein>
<dbReference type="SUPFAM" id="SSF55394">
    <property type="entry name" value="Bactericidal permeability-increasing protein, BPI"/>
    <property type="match status" value="1"/>
</dbReference>
<dbReference type="AlphaFoldDB" id="A0AAN5IEL7"/>
<dbReference type="Gene3D" id="3.15.10.10">
    <property type="entry name" value="Bactericidal permeability-increasing protein, domain 1"/>
    <property type="match status" value="1"/>
</dbReference>
<accession>A0AAN5IEL7</accession>
<feature type="domain" description="Lipid-binding serum glycoprotein N-terminal" evidence="3">
    <location>
        <begin position="30"/>
        <end position="250"/>
    </location>
</feature>
<dbReference type="GO" id="GO:0008289">
    <property type="term" value="F:lipid binding"/>
    <property type="evidence" value="ECO:0007669"/>
    <property type="project" value="InterPro"/>
</dbReference>
<dbReference type="Proteomes" id="UP001328107">
    <property type="component" value="Unassembled WGS sequence"/>
</dbReference>
<dbReference type="InterPro" id="IPR017942">
    <property type="entry name" value="Lipid-bd_serum_glycop_N"/>
</dbReference>
<name>A0AAN5IEL7_9BILA</name>
<keyword evidence="1" id="KW-0472">Membrane</keyword>
<keyword evidence="5" id="KW-1185">Reference proteome</keyword>
<feature type="transmembrane region" description="Helical" evidence="1">
    <location>
        <begin position="273"/>
        <end position="294"/>
    </location>
</feature>
<dbReference type="InterPro" id="IPR032942">
    <property type="entry name" value="BPI/LBP/Plunc"/>
</dbReference>
<reference evidence="5" key="1">
    <citation type="submission" date="2022-10" db="EMBL/GenBank/DDBJ databases">
        <title>Genome assembly of Pristionchus species.</title>
        <authorList>
            <person name="Yoshida K."/>
            <person name="Sommer R.J."/>
        </authorList>
    </citation>
    <scope>NUCLEOTIDE SEQUENCE [LARGE SCALE GENOMIC DNA]</scope>
    <source>
        <strain evidence="5">RS5460</strain>
    </source>
</reference>
<gene>
    <name evidence="4" type="ORF">PMAYCL1PPCAC_29911</name>
</gene>
<dbReference type="EMBL" id="BTRK01000006">
    <property type="protein sequence ID" value="GMR59716.1"/>
    <property type="molecule type" value="Genomic_DNA"/>
</dbReference>
<dbReference type="InterPro" id="IPR017943">
    <property type="entry name" value="Bactericidal_perm-incr_a/b_dom"/>
</dbReference>
<proteinExistence type="predicted"/>
<evidence type="ECO:0000259" key="3">
    <source>
        <dbReference type="SMART" id="SM00328"/>
    </source>
</evidence>
<comment type="caution">
    <text evidence="4">The sequence shown here is derived from an EMBL/GenBank/DDBJ whole genome shotgun (WGS) entry which is preliminary data.</text>
</comment>
<dbReference type="PANTHER" id="PTHR10504:SF145">
    <property type="entry name" value="PROTEIN CBG15266"/>
    <property type="match status" value="1"/>
</dbReference>
<dbReference type="SMART" id="SM00328">
    <property type="entry name" value="BPI1"/>
    <property type="match status" value="1"/>
</dbReference>
<keyword evidence="1" id="KW-1133">Transmembrane helix</keyword>